<proteinExistence type="predicted"/>
<feature type="region of interest" description="Disordered" evidence="1">
    <location>
        <begin position="494"/>
        <end position="515"/>
    </location>
</feature>
<sequence length="515" mass="56525">MSDQEFEYALHRMRVAGTDTQGFEVKTCGKALSRDIGRTISGFANGSGGMILCGLSESDSFKPVAGFDAAAMQDAIANFCNEKMTPPIRPIIQLRLYENAPIVAAYIPELRPKQKPCYVTACGCYGGSFIRVGDGDRRLSGYEIDRLLNEREQPRYDDEIVVEASFEDLDDQLVANLLERERAIHASHFRKLDDETALCKLHVLKQDENGALHPTKAGLVALGSYPQEFFPSLNVTFACYVGNTKGESLPDGQRFVDSFTCVGPIPTMVYDAVAAVRKNMRIGSRIEGAFRHDVPDFPLAAVREAITNALMHRDYSADACGTPVHVDLYADRLEVTNPGGLFGTVTIDTLGGRYTISSRRNQYLANILESTPYERSGFVAENRGSGYQAIVSELAKAQKPEVVPFDSISLFSLTFPLESRESLELGAAASNAPVAKTRESVEYAIVEIAAARETVSMSELLELTKRSRPTVLKRVRDLVARGVLVPTEARTSPKQRYRYVGSPQGDAGPLAQGRR</sequence>
<reference evidence="3 4" key="1">
    <citation type="submission" date="2020-08" db="EMBL/GenBank/DDBJ databases">
        <authorList>
            <person name="Liu C."/>
            <person name="Sun Q."/>
        </authorList>
    </citation>
    <scope>NUCLEOTIDE SEQUENCE [LARGE SCALE GENOMIC DNA]</scope>
    <source>
        <strain evidence="3 4">N22</strain>
    </source>
</reference>
<dbReference type="Proteomes" id="UP000587396">
    <property type="component" value="Unassembled WGS sequence"/>
</dbReference>
<evidence type="ECO:0000259" key="2">
    <source>
        <dbReference type="Pfam" id="PF04326"/>
    </source>
</evidence>
<evidence type="ECO:0000256" key="1">
    <source>
        <dbReference type="SAM" id="MobiDB-lite"/>
    </source>
</evidence>
<protein>
    <submittedName>
        <fullName evidence="3">Putative DNA binding domain-containing protein</fullName>
    </submittedName>
</protein>
<dbReference type="InterPro" id="IPR038475">
    <property type="entry name" value="RecG_C_sf"/>
</dbReference>
<organism evidence="3 4">
    <name type="scientific">Gordonibacter massiliensis</name>
    <name type="common">ex Traore et al. 2017</name>
    <dbReference type="NCBI Taxonomy" id="1841863"/>
    <lineage>
        <taxon>Bacteria</taxon>
        <taxon>Bacillati</taxon>
        <taxon>Actinomycetota</taxon>
        <taxon>Coriobacteriia</taxon>
        <taxon>Eggerthellales</taxon>
        <taxon>Eggerthellaceae</taxon>
        <taxon>Gordonibacter</taxon>
    </lineage>
</organism>
<keyword evidence="4" id="KW-1185">Reference proteome</keyword>
<dbReference type="Pfam" id="PF13749">
    <property type="entry name" value="HATPase_c_4"/>
    <property type="match status" value="1"/>
</dbReference>
<evidence type="ECO:0000313" key="3">
    <source>
        <dbReference type="EMBL" id="MBC2887830.1"/>
    </source>
</evidence>
<dbReference type="InterPro" id="IPR038461">
    <property type="entry name" value="Schlafen_AlbA_2_dom_sf"/>
</dbReference>
<gene>
    <name evidence="3" type="ORF">H7313_00375</name>
</gene>
<dbReference type="EMBL" id="JACMSE010000001">
    <property type="protein sequence ID" value="MBC2887830.1"/>
    <property type="molecule type" value="Genomic_DNA"/>
</dbReference>
<name>A0A842JFP2_9ACTN</name>
<dbReference type="Gene3D" id="3.30.565.60">
    <property type="match status" value="1"/>
</dbReference>
<accession>A0A842JFP2</accession>
<evidence type="ECO:0000313" key="4">
    <source>
        <dbReference type="Proteomes" id="UP000587396"/>
    </source>
</evidence>
<dbReference type="AlphaFoldDB" id="A0A842JFP2"/>
<dbReference type="PANTHER" id="PTHR30595">
    <property type="entry name" value="GLPR-RELATED TRANSCRIPTIONAL REPRESSOR"/>
    <property type="match status" value="1"/>
</dbReference>
<comment type="caution">
    <text evidence="3">The sequence shown here is derived from an EMBL/GenBank/DDBJ whole genome shotgun (WGS) entry which is preliminary data.</text>
</comment>
<dbReference type="Pfam" id="PF04326">
    <property type="entry name" value="SLFN_AlbA_2"/>
    <property type="match status" value="1"/>
</dbReference>
<dbReference type="Gene3D" id="3.30.950.30">
    <property type="entry name" value="Schlafen, AAA domain"/>
    <property type="match status" value="1"/>
</dbReference>
<feature type="domain" description="Schlafen AlbA-2" evidence="2">
    <location>
        <begin position="23"/>
        <end position="139"/>
    </location>
</feature>
<dbReference type="InterPro" id="IPR007421">
    <property type="entry name" value="Schlafen_AlbA_2_dom"/>
</dbReference>
<dbReference type="PANTHER" id="PTHR30595:SF6">
    <property type="entry name" value="SCHLAFEN ALBA-2 DOMAIN-CONTAINING PROTEIN"/>
    <property type="match status" value="1"/>
</dbReference>